<sequence>MSFLMSYLIKPLAYLSLPALVLRYLSETSPIVKYYVRLTTYLSTLGALSIWGVLVSVGMTAMGNRFDINYVVARSFYHVCGPLLGIDFIVEGEEYISTPSAVYIGNHQTMLDILYLGRIFPKQASIMAKKELKWAPLLGQYMALSGAVFVDRKSSKDALHALATAGEEMKSKRVSLWVFPEGTRSSSEVPNLLPFKKGAFHLAVQAGVPIVPIVCENYWRLYRKGRLEEGTLKIKVLPPIPTEGLTAADVTELAERTRETMLATLREISVSVPSDARESRPTPPVVPTPAPAPESESIVDVRELIPEGKNTQKEEAPEALHRSVAGSESEATDEDLVVDVHVSLDDIVLMFHDPALGRTTDGRGLIREKRACPSACFTRTFFNFVLSFLSETAIPTFEQTIELLMRPENRHVQFNVDVKPNNDPDRLFKLMHGIISAQTEWETALAPRILLGLWHPKFIEPATRLLPTLRRAHIGMNPHIARQYFWDSCESFSIDFGSLSSSEGEKFRKECKAAGKKLLVWTVNKREEMIEASRWGVDAILTDVTSVWLELRQQLQADFEKTSKSNSRLFLWTSPTYYYPARLLAWSVPVLWDRDRC</sequence>
<accession>A0A8H3BS86</accession>
<keyword evidence="6" id="KW-0812">Transmembrane</keyword>
<dbReference type="InterPro" id="IPR017946">
    <property type="entry name" value="PLC-like_Pdiesterase_TIM-brl"/>
</dbReference>
<feature type="transmembrane region" description="Helical" evidence="6">
    <location>
        <begin position="38"/>
        <end position="57"/>
    </location>
</feature>
<comment type="domain">
    <text evidence="4">The HXXXXD motif is essential for acyltransferase activity and may constitute the binding site for the phosphate moiety of the glycerol-3-phosphate.</text>
</comment>
<evidence type="ECO:0000256" key="1">
    <source>
        <dbReference type="ARBA" id="ARBA00008655"/>
    </source>
</evidence>
<organism evidence="8 9">
    <name type="scientific">Rhizoctonia solani</name>
    <dbReference type="NCBI Taxonomy" id="456999"/>
    <lineage>
        <taxon>Eukaryota</taxon>
        <taxon>Fungi</taxon>
        <taxon>Dikarya</taxon>
        <taxon>Basidiomycota</taxon>
        <taxon>Agaricomycotina</taxon>
        <taxon>Agaricomycetes</taxon>
        <taxon>Cantharellales</taxon>
        <taxon>Ceratobasidiaceae</taxon>
        <taxon>Rhizoctonia</taxon>
    </lineage>
</organism>
<keyword evidence="4" id="KW-0594">Phospholipid biosynthesis</keyword>
<dbReference type="EC" id="2.3.1.51" evidence="4"/>
<dbReference type="PANTHER" id="PTHR10434">
    <property type="entry name" value="1-ACYL-SN-GLYCEROL-3-PHOSPHATE ACYLTRANSFERASE"/>
    <property type="match status" value="1"/>
</dbReference>
<comment type="similarity">
    <text evidence="1 4">Belongs to the 1-acyl-sn-glycerol-3-phosphate acyltransferase family.</text>
</comment>
<evidence type="ECO:0000313" key="9">
    <source>
        <dbReference type="Proteomes" id="UP000663850"/>
    </source>
</evidence>
<gene>
    <name evidence="8" type="ORF">RDB_LOCUS54757</name>
</gene>
<dbReference type="NCBIfam" id="TIGR00530">
    <property type="entry name" value="AGP_acyltrn"/>
    <property type="match status" value="1"/>
</dbReference>
<keyword evidence="3 4" id="KW-0012">Acyltransferase</keyword>
<evidence type="ECO:0000313" key="8">
    <source>
        <dbReference type="EMBL" id="CAE6463854.1"/>
    </source>
</evidence>
<dbReference type="GO" id="GO:0006654">
    <property type="term" value="P:phosphatidic acid biosynthetic process"/>
    <property type="evidence" value="ECO:0007669"/>
    <property type="project" value="TreeGrafter"/>
</dbReference>
<dbReference type="PANTHER" id="PTHR10434:SF11">
    <property type="entry name" value="1-ACYL-SN-GLYCEROL-3-PHOSPHATE ACYLTRANSFERASE"/>
    <property type="match status" value="1"/>
</dbReference>
<keyword evidence="6" id="KW-1133">Transmembrane helix</keyword>
<keyword evidence="4" id="KW-0443">Lipid metabolism</keyword>
<evidence type="ECO:0000259" key="7">
    <source>
        <dbReference type="PROSITE" id="PS51704"/>
    </source>
</evidence>
<dbReference type="InterPro" id="IPR030395">
    <property type="entry name" value="GP_PDE_dom"/>
</dbReference>
<dbReference type="AlphaFoldDB" id="A0A8H3BS86"/>
<dbReference type="PROSITE" id="PS51704">
    <property type="entry name" value="GP_PDE"/>
    <property type="match status" value="1"/>
</dbReference>
<keyword evidence="4" id="KW-1208">Phospholipid metabolism</keyword>
<evidence type="ECO:0000256" key="6">
    <source>
        <dbReference type="SAM" id="Phobius"/>
    </source>
</evidence>
<dbReference type="SUPFAM" id="SSF51695">
    <property type="entry name" value="PLC-like phosphodiesterases"/>
    <property type="match status" value="1"/>
</dbReference>
<proteinExistence type="inferred from homology"/>
<dbReference type="CDD" id="cd07989">
    <property type="entry name" value="LPLAT_AGPAT-like"/>
    <property type="match status" value="1"/>
</dbReference>
<reference evidence="8" key="1">
    <citation type="submission" date="2021-01" db="EMBL/GenBank/DDBJ databases">
        <authorList>
            <person name="Kaushik A."/>
        </authorList>
    </citation>
    <scope>NUCLEOTIDE SEQUENCE</scope>
    <source>
        <strain evidence="8">Type strain: AG8-Rh-89/</strain>
    </source>
</reference>
<evidence type="ECO:0000256" key="5">
    <source>
        <dbReference type="SAM" id="MobiDB-lite"/>
    </source>
</evidence>
<comment type="catalytic activity">
    <reaction evidence="4">
        <text>a 1-acyl-sn-glycero-3-phosphate + an acyl-CoA = a 1,2-diacyl-sn-glycero-3-phosphate + CoA</text>
        <dbReference type="Rhea" id="RHEA:19709"/>
        <dbReference type="ChEBI" id="CHEBI:57287"/>
        <dbReference type="ChEBI" id="CHEBI:57970"/>
        <dbReference type="ChEBI" id="CHEBI:58342"/>
        <dbReference type="ChEBI" id="CHEBI:58608"/>
        <dbReference type="EC" id="2.3.1.51"/>
    </reaction>
</comment>
<feature type="compositionally biased region" description="Basic and acidic residues" evidence="5">
    <location>
        <begin position="308"/>
        <end position="321"/>
    </location>
</feature>
<dbReference type="SMART" id="SM00563">
    <property type="entry name" value="PlsC"/>
    <property type="match status" value="1"/>
</dbReference>
<dbReference type="Pfam" id="PF01553">
    <property type="entry name" value="Acyltransferase"/>
    <property type="match status" value="1"/>
</dbReference>
<protein>
    <recommendedName>
        <fullName evidence="4">1-acyl-sn-glycerol-3-phosphate acyltransferase</fullName>
        <ecNumber evidence="4">2.3.1.51</ecNumber>
    </recommendedName>
</protein>
<evidence type="ECO:0000256" key="2">
    <source>
        <dbReference type="ARBA" id="ARBA00022679"/>
    </source>
</evidence>
<dbReference type="InterPro" id="IPR004552">
    <property type="entry name" value="AGP_acyltrans"/>
</dbReference>
<comment type="caution">
    <text evidence="8">The sequence shown here is derived from an EMBL/GenBank/DDBJ whole genome shotgun (WGS) entry which is preliminary data.</text>
</comment>
<dbReference type="Pfam" id="PF03009">
    <property type="entry name" value="GDPD"/>
    <property type="match status" value="1"/>
</dbReference>
<feature type="compositionally biased region" description="Pro residues" evidence="5">
    <location>
        <begin position="281"/>
        <end position="292"/>
    </location>
</feature>
<dbReference type="GO" id="GO:0003841">
    <property type="term" value="F:1-acylglycerol-3-phosphate O-acyltransferase activity"/>
    <property type="evidence" value="ECO:0007669"/>
    <property type="project" value="UniProtKB-UniRule"/>
</dbReference>
<name>A0A8H3BS86_9AGAM</name>
<dbReference type="EMBL" id="CAJMWZ010002846">
    <property type="protein sequence ID" value="CAE6463854.1"/>
    <property type="molecule type" value="Genomic_DNA"/>
</dbReference>
<evidence type="ECO:0000256" key="3">
    <source>
        <dbReference type="ARBA" id="ARBA00023315"/>
    </source>
</evidence>
<evidence type="ECO:0000256" key="4">
    <source>
        <dbReference type="RuleBase" id="RU361267"/>
    </source>
</evidence>
<dbReference type="InterPro" id="IPR002123">
    <property type="entry name" value="Plipid/glycerol_acylTrfase"/>
</dbReference>
<feature type="region of interest" description="Disordered" evidence="5">
    <location>
        <begin position="308"/>
        <end position="332"/>
    </location>
</feature>
<feature type="region of interest" description="Disordered" evidence="5">
    <location>
        <begin position="271"/>
        <end position="293"/>
    </location>
</feature>
<dbReference type="GO" id="GO:0008081">
    <property type="term" value="F:phosphoric diester hydrolase activity"/>
    <property type="evidence" value="ECO:0007669"/>
    <property type="project" value="InterPro"/>
</dbReference>
<feature type="domain" description="GP-PDE" evidence="7">
    <location>
        <begin position="304"/>
        <end position="552"/>
    </location>
</feature>
<keyword evidence="6" id="KW-0472">Membrane</keyword>
<dbReference type="Gene3D" id="3.20.20.190">
    <property type="entry name" value="Phosphatidylinositol (PI) phosphodiesterase"/>
    <property type="match status" value="1"/>
</dbReference>
<dbReference type="SUPFAM" id="SSF69593">
    <property type="entry name" value="Glycerol-3-phosphate (1)-acyltransferase"/>
    <property type="match status" value="1"/>
</dbReference>
<keyword evidence="2 4" id="KW-0808">Transferase</keyword>
<keyword evidence="4" id="KW-0444">Lipid biosynthesis</keyword>
<dbReference type="GO" id="GO:0005783">
    <property type="term" value="C:endoplasmic reticulum"/>
    <property type="evidence" value="ECO:0007669"/>
    <property type="project" value="TreeGrafter"/>
</dbReference>
<dbReference type="GO" id="GO:0016020">
    <property type="term" value="C:membrane"/>
    <property type="evidence" value="ECO:0007669"/>
    <property type="project" value="InterPro"/>
</dbReference>
<dbReference type="Proteomes" id="UP000663850">
    <property type="component" value="Unassembled WGS sequence"/>
</dbReference>